<accession>A0ABQ2NET0</accession>
<name>A0ABQ2NET0_9ACTN</name>
<dbReference type="CDD" id="cd00317">
    <property type="entry name" value="cyclophilin"/>
    <property type="match status" value="1"/>
</dbReference>
<dbReference type="Pfam" id="PF00160">
    <property type="entry name" value="Pro_isomerase"/>
    <property type="match status" value="1"/>
</dbReference>
<protein>
    <recommendedName>
        <fullName evidence="4">PPIase cyclophilin-type domain-containing protein</fullName>
    </recommendedName>
</protein>
<dbReference type="RefSeq" id="WP_188784558.1">
    <property type="nucleotide sequence ID" value="NZ_BMNI01000007.1"/>
</dbReference>
<evidence type="ECO:0000256" key="2">
    <source>
        <dbReference type="SAM" id="MobiDB-lite"/>
    </source>
</evidence>
<evidence type="ECO:0000313" key="5">
    <source>
        <dbReference type="EMBL" id="GGO91966.1"/>
    </source>
</evidence>
<dbReference type="PANTHER" id="PTHR45625:SF3">
    <property type="entry name" value="PEPTIDYL-PROLYL CIS-TRANS ISOMERASE B-RELATED"/>
    <property type="match status" value="1"/>
</dbReference>
<evidence type="ECO:0000256" key="3">
    <source>
        <dbReference type="SAM" id="SignalP"/>
    </source>
</evidence>
<sequence>MLTRTTLVASLALVPALALSACGSDSGDQAASPSDGSGTCSYPSSGPAARPVKAPAAEPTATGEVAATIKTNVGNLAITLDGKAAPCTVNSFLSLAAQDFFDDTPCPRIADGPGFAMLQCGDPTGTTGGGPGYTVPDEVTGDEAYPAGTLAMANTGAPNSGGSQFFLVFGDTQLNPDYTVFGHLAPAGIKILKAVGAKGDDGSNRAGGGHPNQPVTIKDVAVSAAK</sequence>
<feature type="compositionally biased region" description="Polar residues" evidence="2">
    <location>
        <begin position="28"/>
        <end position="44"/>
    </location>
</feature>
<feature type="chain" id="PRO_5045241013" description="PPIase cyclophilin-type domain-containing protein" evidence="3">
    <location>
        <begin position="21"/>
        <end position="226"/>
    </location>
</feature>
<keyword evidence="3" id="KW-0732">Signal</keyword>
<evidence type="ECO:0000256" key="1">
    <source>
        <dbReference type="ARBA" id="ARBA00002388"/>
    </source>
</evidence>
<dbReference type="PROSITE" id="PS50072">
    <property type="entry name" value="CSA_PPIASE_2"/>
    <property type="match status" value="1"/>
</dbReference>
<comment type="caution">
    <text evidence="5">The sequence shown here is derived from an EMBL/GenBank/DDBJ whole genome shotgun (WGS) entry which is preliminary data.</text>
</comment>
<dbReference type="PROSITE" id="PS51257">
    <property type="entry name" value="PROKAR_LIPOPROTEIN"/>
    <property type="match status" value="1"/>
</dbReference>
<feature type="domain" description="PPIase cyclophilin-type" evidence="4">
    <location>
        <begin position="71"/>
        <end position="222"/>
    </location>
</feature>
<dbReference type="InterPro" id="IPR002130">
    <property type="entry name" value="Cyclophilin-type_PPIase_dom"/>
</dbReference>
<comment type="function">
    <text evidence="1">PPIases accelerate the folding of proteins. It catalyzes the cis-trans isomerization of proline imidic peptide bonds in oligopeptides.</text>
</comment>
<organism evidence="5 6">
    <name type="scientific">Nocardioides phosphati</name>
    <dbReference type="NCBI Taxonomy" id="1867775"/>
    <lineage>
        <taxon>Bacteria</taxon>
        <taxon>Bacillati</taxon>
        <taxon>Actinomycetota</taxon>
        <taxon>Actinomycetes</taxon>
        <taxon>Propionibacteriales</taxon>
        <taxon>Nocardioidaceae</taxon>
        <taxon>Nocardioides</taxon>
    </lineage>
</organism>
<dbReference type="Proteomes" id="UP000655410">
    <property type="component" value="Unassembled WGS sequence"/>
</dbReference>
<evidence type="ECO:0000259" key="4">
    <source>
        <dbReference type="PROSITE" id="PS50072"/>
    </source>
</evidence>
<evidence type="ECO:0000313" key="6">
    <source>
        <dbReference type="Proteomes" id="UP000655410"/>
    </source>
</evidence>
<dbReference type="Gene3D" id="2.40.100.10">
    <property type="entry name" value="Cyclophilin-like"/>
    <property type="match status" value="1"/>
</dbReference>
<feature type="region of interest" description="Disordered" evidence="2">
    <location>
        <begin position="28"/>
        <end position="59"/>
    </location>
</feature>
<dbReference type="PANTHER" id="PTHR45625">
    <property type="entry name" value="PEPTIDYL-PROLYL CIS-TRANS ISOMERASE-RELATED"/>
    <property type="match status" value="1"/>
</dbReference>
<feature type="signal peptide" evidence="3">
    <location>
        <begin position="1"/>
        <end position="20"/>
    </location>
</feature>
<keyword evidence="6" id="KW-1185">Reference proteome</keyword>
<dbReference type="SUPFAM" id="SSF50891">
    <property type="entry name" value="Cyclophilin-like"/>
    <property type="match status" value="1"/>
</dbReference>
<reference evidence="6" key="1">
    <citation type="journal article" date="2019" name="Int. J. Syst. Evol. Microbiol.">
        <title>The Global Catalogue of Microorganisms (GCM) 10K type strain sequencing project: providing services to taxonomists for standard genome sequencing and annotation.</title>
        <authorList>
            <consortium name="The Broad Institute Genomics Platform"/>
            <consortium name="The Broad Institute Genome Sequencing Center for Infectious Disease"/>
            <person name="Wu L."/>
            <person name="Ma J."/>
        </authorList>
    </citation>
    <scope>NUCLEOTIDE SEQUENCE [LARGE SCALE GENOMIC DNA]</scope>
    <source>
        <strain evidence="6">CGMCC 4.7371</strain>
    </source>
</reference>
<feature type="region of interest" description="Disordered" evidence="2">
    <location>
        <begin position="201"/>
        <end position="226"/>
    </location>
</feature>
<dbReference type="EMBL" id="BMNI01000007">
    <property type="protein sequence ID" value="GGO91966.1"/>
    <property type="molecule type" value="Genomic_DNA"/>
</dbReference>
<dbReference type="InterPro" id="IPR044666">
    <property type="entry name" value="Cyclophilin_A-like"/>
</dbReference>
<gene>
    <name evidence="5" type="ORF">GCM10011584_27290</name>
</gene>
<proteinExistence type="predicted"/>
<dbReference type="InterPro" id="IPR029000">
    <property type="entry name" value="Cyclophilin-like_dom_sf"/>
</dbReference>